<dbReference type="PANTHER" id="PTHR36959">
    <property type="entry name" value="ALTERED INHERITANCE OF MITOCHONDRIA PROTEIN 24, MITOCHONDRIAL"/>
    <property type="match status" value="1"/>
</dbReference>
<dbReference type="Gene3D" id="1.20.1250.20">
    <property type="entry name" value="MFS general substrate transporter like domains"/>
    <property type="match status" value="2"/>
</dbReference>
<evidence type="ECO:0000256" key="5">
    <source>
        <dbReference type="ARBA" id="ARBA00022946"/>
    </source>
</evidence>
<gene>
    <name evidence="11" type="ORF">PT974_04130</name>
</gene>
<comment type="caution">
    <text evidence="11">The sequence shown here is derived from an EMBL/GenBank/DDBJ whole genome shotgun (WGS) entry which is preliminary data.</text>
</comment>
<evidence type="ECO:0000313" key="12">
    <source>
        <dbReference type="Proteomes" id="UP001338125"/>
    </source>
</evidence>
<dbReference type="PROSITE" id="PS50850">
    <property type="entry name" value="MFS"/>
    <property type="match status" value="1"/>
</dbReference>
<dbReference type="InterPro" id="IPR036983">
    <property type="entry name" value="AIM24_sf"/>
</dbReference>
<evidence type="ECO:0000313" key="11">
    <source>
        <dbReference type="EMBL" id="KAK5995713.1"/>
    </source>
</evidence>
<evidence type="ECO:0000256" key="7">
    <source>
        <dbReference type="RuleBase" id="RU363045"/>
    </source>
</evidence>
<dbReference type="Proteomes" id="UP001338125">
    <property type="component" value="Unassembled WGS sequence"/>
</dbReference>
<keyword evidence="12" id="KW-1185">Reference proteome</keyword>
<feature type="transmembrane region" description="Helical" evidence="9">
    <location>
        <begin position="735"/>
        <end position="759"/>
    </location>
</feature>
<feature type="compositionally biased region" description="Low complexity" evidence="8">
    <location>
        <begin position="349"/>
        <end position="367"/>
    </location>
</feature>
<dbReference type="InterPro" id="IPR016031">
    <property type="entry name" value="Trp_RNA-bd_attenuator-like_dom"/>
</dbReference>
<feature type="transmembrane region" description="Helical" evidence="9">
    <location>
        <begin position="765"/>
        <end position="785"/>
    </location>
</feature>
<dbReference type="Gene3D" id="3.60.160.10">
    <property type="entry name" value="Mitochondrial biogenesis AIM24"/>
    <property type="match status" value="1"/>
</dbReference>
<dbReference type="InterPro" id="IPR011701">
    <property type="entry name" value="MFS"/>
</dbReference>
<feature type="transmembrane region" description="Helical" evidence="9">
    <location>
        <begin position="700"/>
        <end position="723"/>
    </location>
</feature>
<feature type="transmembrane region" description="Helical" evidence="9">
    <location>
        <begin position="643"/>
        <end position="661"/>
    </location>
</feature>
<sequence length="797" mass="87115">MRGPSPLLRSARSLRIQSQTNYVCWQCRGIQISAAPSTDSPRAGGGDAFGGFENVRDASDARFEVIGSPYSLLSASLSASQKLYTRRGTLVAVAGNPENAQSTLSVINPLGRAPFGVPFLYQRISATSPITALISTKSPNTTFTVLHLDGRTDWMVAQRNALLAWTGHTLKISSRIQRGLSLAYWGNTEVTGRGLAALAAPGQIYQLTLSEGEEFVAHPGSVVAYTITRNQPRPFRFKSSSLRLQVPSLTSRIPEIKFVAKLRQTEAYQWLVRALYSLRTTARRTIWGDRLFLQFKGPATILMSSRGLRVVDSLTNEQVNEIADAPPGVAQAVVQQPTNHNGRNHRETPQTSNNSPSSSDKSSTPKNETTDTASDLEVGTTITQLQQQQQQQRPNLTDFPDGGVEAWLMVAGGWCALFCTFGLVNCVGVFEAYYVSGPLKQYPSSTVSWISSAQVFIMIFLGVVWGRLFDNYGPRWLLVGGSLVYIFGLMMTSLATEYYHFFLAQSIVASLGSSAVFNASMSCIVTWFHKKRALAFGIMVSGSSLGGTVLPIMMNHLIAHIGFPWMMRAMAFMFLGLLTISCLTVKSRLPPCPRPFIFMDYVNNMRDIPMAITCVACYFFFWGMFLPFTYITLQAEAAGISHALTPYLIPILNAVSVLGRILPGWFADRWGRFNVMIIITFISALFCLAVWIPVKSVAGILVFAIFFGFSSGGFISLYAALIAQISNINQIGTRIGTGFAIMSFGALTGSPIGGAIVSAQHGQYLGLQLFCGCTLMIACIFFVVARHTQAGFKVTKV</sequence>
<feature type="domain" description="Major facilitator superfamily (MFS) profile" evidence="10">
    <location>
        <begin position="406"/>
        <end position="789"/>
    </location>
</feature>
<feature type="region of interest" description="Disordered" evidence="8">
    <location>
        <begin position="338"/>
        <end position="375"/>
    </location>
</feature>
<keyword evidence="9" id="KW-1133">Transmembrane helix</keyword>
<evidence type="ECO:0000259" key="10">
    <source>
        <dbReference type="PROSITE" id="PS50850"/>
    </source>
</evidence>
<keyword evidence="6 7" id="KW-0496">Mitochondrion</keyword>
<reference evidence="11 12" key="1">
    <citation type="submission" date="2024-01" db="EMBL/GenBank/DDBJ databases">
        <title>Complete genome of Cladobotryum mycophilum ATHUM6906.</title>
        <authorList>
            <person name="Christinaki A.C."/>
            <person name="Myridakis A.I."/>
            <person name="Kouvelis V.N."/>
        </authorList>
    </citation>
    <scope>NUCLEOTIDE SEQUENCE [LARGE SCALE GENOMIC DNA]</scope>
    <source>
        <strain evidence="11 12">ATHUM6906</strain>
    </source>
</reference>
<evidence type="ECO:0000256" key="9">
    <source>
        <dbReference type="SAM" id="Phobius"/>
    </source>
</evidence>
<evidence type="ECO:0000256" key="4">
    <source>
        <dbReference type="ARBA" id="ARBA00013287"/>
    </source>
</evidence>
<comment type="similarity">
    <text evidence="3 7">Belongs to the AIM24 family.</text>
</comment>
<dbReference type="Pfam" id="PF07690">
    <property type="entry name" value="MFS_1"/>
    <property type="match status" value="1"/>
</dbReference>
<dbReference type="Pfam" id="PF01987">
    <property type="entry name" value="AIM24"/>
    <property type="match status" value="1"/>
</dbReference>
<evidence type="ECO:0000256" key="2">
    <source>
        <dbReference type="ARBA" id="ARBA00004173"/>
    </source>
</evidence>
<dbReference type="InterPro" id="IPR036259">
    <property type="entry name" value="MFS_trans_sf"/>
</dbReference>
<name>A0ABR0SU62_9HYPO</name>
<dbReference type="SUPFAM" id="SSF103473">
    <property type="entry name" value="MFS general substrate transporter"/>
    <property type="match status" value="1"/>
</dbReference>
<evidence type="ECO:0000256" key="8">
    <source>
        <dbReference type="SAM" id="MobiDB-lite"/>
    </source>
</evidence>
<keyword evidence="9" id="KW-0812">Transmembrane</keyword>
<keyword evidence="9" id="KW-0472">Membrane</keyword>
<feature type="transmembrane region" description="Helical" evidence="9">
    <location>
        <begin position="673"/>
        <end position="694"/>
    </location>
</feature>
<feature type="transmembrane region" description="Helical" evidence="9">
    <location>
        <begin position="447"/>
        <end position="469"/>
    </location>
</feature>
<accession>A0ABR0SU62</accession>
<dbReference type="SUPFAM" id="SSF51219">
    <property type="entry name" value="TRAP-like"/>
    <property type="match status" value="1"/>
</dbReference>
<feature type="transmembrane region" description="Helical" evidence="9">
    <location>
        <begin position="476"/>
        <end position="495"/>
    </location>
</feature>
<evidence type="ECO:0000256" key="1">
    <source>
        <dbReference type="ARBA" id="ARBA00004141"/>
    </source>
</evidence>
<dbReference type="PANTHER" id="PTHR36959:SF2">
    <property type="entry name" value="ALTERED INHERITANCE OF MITOCHONDRIA PROTEIN 24, MITOCHONDRIAL"/>
    <property type="match status" value="1"/>
</dbReference>
<organism evidence="11 12">
    <name type="scientific">Cladobotryum mycophilum</name>
    <dbReference type="NCBI Taxonomy" id="491253"/>
    <lineage>
        <taxon>Eukaryota</taxon>
        <taxon>Fungi</taxon>
        <taxon>Dikarya</taxon>
        <taxon>Ascomycota</taxon>
        <taxon>Pezizomycotina</taxon>
        <taxon>Sordariomycetes</taxon>
        <taxon>Hypocreomycetidae</taxon>
        <taxon>Hypocreales</taxon>
        <taxon>Hypocreaceae</taxon>
        <taxon>Cladobotryum</taxon>
    </lineage>
</organism>
<dbReference type="EMBL" id="JAVFKD010000004">
    <property type="protein sequence ID" value="KAK5995713.1"/>
    <property type="molecule type" value="Genomic_DNA"/>
</dbReference>
<feature type="transmembrane region" description="Helical" evidence="9">
    <location>
        <begin position="406"/>
        <end position="435"/>
    </location>
</feature>
<evidence type="ECO:0000256" key="3">
    <source>
        <dbReference type="ARBA" id="ARBA00009322"/>
    </source>
</evidence>
<comment type="subcellular location">
    <subcellularLocation>
        <location evidence="1">Membrane</location>
        <topology evidence="1">Multi-pass membrane protein</topology>
    </subcellularLocation>
    <subcellularLocation>
        <location evidence="2 7">Mitochondrion</location>
    </subcellularLocation>
</comment>
<proteinExistence type="inferred from homology"/>
<feature type="transmembrane region" description="Helical" evidence="9">
    <location>
        <begin position="608"/>
        <end position="631"/>
    </location>
</feature>
<feature type="transmembrane region" description="Helical" evidence="9">
    <location>
        <begin position="533"/>
        <end position="553"/>
    </location>
</feature>
<dbReference type="CDD" id="cd17352">
    <property type="entry name" value="MFS_MCT_SLC16"/>
    <property type="match status" value="1"/>
</dbReference>
<dbReference type="InterPro" id="IPR020846">
    <property type="entry name" value="MFS_dom"/>
</dbReference>
<feature type="transmembrane region" description="Helical" evidence="9">
    <location>
        <begin position="565"/>
        <end position="587"/>
    </location>
</feature>
<dbReference type="InterPro" id="IPR002838">
    <property type="entry name" value="AIM24"/>
</dbReference>
<protein>
    <recommendedName>
        <fullName evidence="4 7">Altered inheritance of mitochondria protein 24, mitochondrial</fullName>
    </recommendedName>
</protein>
<feature type="transmembrane region" description="Helical" evidence="9">
    <location>
        <begin position="501"/>
        <end position="521"/>
    </location>
</feature>
<keyword evidence="5" id="KW-0809">Transit peptide</keyword>
<evidence type="ECO:0000256" key="6">
    <source>
        <dbReference type="ARBA" id="ARBA00023128"/>
    </source>
</evidence>